<evidence type="ECO:0008006" key="9">
    <source>
        <dbReference type="Google" id="ProtNLM"/>
    </source>
</evidence>
<dbReference type="Proteomes" id="UP000194151">
    <property type="component" value="Chromosome"/>
</dbReference>
<sequence>MNDYRPSPFNRAGTYAGVPGEVVRNRVLRNTYWLLALSLIPTVLGAAVGLYTGLNQVMGASPGLSAIIFLVGAFGLMFAIEKNKESSLGVALLLAFTFFMGIMLSRLLGFVLGLGNGSQLIMMAFGGTAVVFGAMATMATTIKRDLSNMQKWLFTGAIIILVAALANIFLQLPALMLTISVLAIVIFSAFMLVDLQRVVNGGETNYVSATLAIYLDVYNVFSNLLMLLSAFSGGNRN</sequence>
<comment type="subcellular location">
    <subcellularLocation>
        <location evidence="1">Cell membrane</location>
        <topology evidence="1">Multi-pass membrane protein</topology>
    </subcellularLocation>
</comment>
<dbReference type="InterPro" id="IPR006214">
    <property type="entry name" value="Bax_inhibitor_1-related"/>
</dbReference>
<name>A0A1W6YIE4_9BORD</name>
<dbReference type="EMBL" id="CP021108">
    <property type="protein sequence ID" value="ARP80866.1"/>
    <property type="molecule type" value="Genomic_DNA"/>
</dbReference>
<dbReference type="GO" id="GO:0005886">
    <property type="term" value="C:plasma membrane"/>
    <property type="evidence" value="ECO:0007669"/>
    <property type="project" value="UniProtKB-SubCell"/>
</dbReference>
<keyword evidence="8" id="KW-1185">Reference proteome</keyword>
<feature type="transmembrane region" description="Helical" evidence="6">
    <location>
        <begin position="152"/>
        <end position="170"/>
    </location>
</feature>
<feature type="transmembrane region" description="Helical" evidence="6">
    <location>
        <begin position="120"/>
        <end position="140"/>
    </location>
</feature>
<reference evidence="7 8" key="1">
    <citation type="submission" date="2017-05" db="EMBL/GenBank/DDBJ databases">
        <title>Complete and WGS of Bordetella genogroups.</title>
        <authorList>
            <person name="Spilker T."/>
            <person name="LiPuma J."/>
        </authorList>
    </citation>
    <scope>NUCLEOTIDE SEQUENCE [LARGE SCALE GENOMIC DNA]</scope>
    <source>
        <strain evidence="7 8">AU19157</strain>
    </source>
</reference>
<dbReference type="OrthoDB" id="9813298at2"/>
<dbReference type="AlphaFoldDB" id="A0A1W6YIE4"/>
<accession>A0A1W6YIE4</accession>
<gene>
    <name evidence="7" type="ORF">CAL12_08440</name>
</gene>
<proteinExistence type="inferred from homology"/>
<dbReference type="STRING" id="1416806.CAL12_08440"/>
<keyword evidence="2" id="KW-1003">Cell membrane</keyword>
<dbReference type="CDD" id="cd10433">
    <property type="entry name" value="YccA_like"/>
    <property type="match status" value="1"/>
</dbReference>
<keyword evidence="3 6" id="KW-0812">Transmembrane</keyword>
<evidence type="ECO:0000313" key="8">
    <source>
        <dbReference type="Proteomes" id="UP000194151"/>
    </source>
</evidence>
<evidence type="ECO:0000256" key="6">
    <source>
        <dbReference type="RuleBase" id="RU004379"/>
    </source>
</evidence>
<dbReference type="KEGG" id="bgv:CAL12_08440"/>
<evidence type="ECO:0000256" key="4">
    <source>
        <dbReference type="ARBA" id="ARBA00022989"/>
    </source>
</evidence>
<feature type="transmembrane region" description="Helical" evidence="6">
    <location>
        <begin position="207"/>
        <end position="231"/>
    </location>
</feature>
<feature type="transmembrane region" description="Helical" evidence="6">
    <location>
        <begin position="92"/>
        <end position="114"/>
    </location>
</feature>
<evidence type="ECO:0000256" key="5">
    <source>
        <dbReference type="ARBA" id="ARBA00023136"/>
    </source>
</evidence>
<dbReference type="PANTHER" id="PTHR23291">
    <property type="entry name" value="BAX INHIBITOR-RELATED"/>
    <property type="match status" value="1"/>
</dbReference>
<keyword evidence="5 6" id="KW-0472">Membrane</keyword>
<protein>
    <recommendedName>
        <fullName evidence="9">BAX inhibitor protein</fullName>
    </recommendedName>
</protein>
<dbReference type="Pfam" id="PF01027">
    <property type="entry name" value="Bax1-I"/>
    <property type="match status" value="1"/>
</dbReference>
<evidence type="ECO:0000256" key="3">
    <source>
        <dbReference type="ARBA" id="ARBA00022692"/>
    </source>
</evidence>
<feature type="transmembrane region" description="Helical" evidence="6">
    <location>
        <begin position="176"/>
        <end position="195"/>
    </location>
</feature>
<evidence type="ECO:0000256" key="1">
    <source>
        <dbReference type="ARBA" id="ARBA00004651"/>
    </source>
</evidence>
<evidence type="ECO:0000313" key="7">
    <source>
        <dbReference type="EMBL" id="ARP80866.1"/>
    </source>
</evidence>
<feature type="transmembrane region" description="Helical" evidence="6">
    <location>
        <begin position="32"/>
        <end position="54"/>
    </location>
</feature>
<keyword evidence="4 6" id="KW-1133">Transmembrane helix</keyword>
<organism evidence="7 8">
    <name type="scientific">Bordetella genomosp. 8</name>
    <dbReference type="NCBI Taxonomy" id="1416806"/>
    <lineage>
        <taxon>Bacteria</taxon>
        <taxon>Pseudomonadati</taxon>
        <taxon>Pseudomonadota</taxon>
        <taxon>Betaproteobacteria</taxon>
        <taxon>Burkholderiales</taxon>
        <taxon>Alcaligenaceae</taxon>
        <taxon>Bordetella</taxon>
    </lineage>
</organism>
<evidence type="ECO:0000256" key="2">
    <source>
        <dbReference type="ARBA" id="ARBA00022475"/>
    </source>
</evidence>
<feature type="transmembrane region" description="Helical" evidence="6">
    <location>
        <begin position="60"/>
        <end position="80"/>
    </location>
</feature>
<comment type="similarity">
    <text evidence="6">Belongs to the BI1 family.</text>
</comment>
<dbReference type="RefSeq" id="WP_086064082.1">
    <property type="nucleotide sequence ID" value="NZ_CP021108.1"/>
</dbReference>
<dbReference type="PANTHER" id="PTHR23291:SF115">
    <property type="entry name" value="MODULATOR OF FTSH PROTEASE YCCA"/>
    <property type="match status" value="1"/>
</dbReference>